<dbReference type="Gene3D" id="3.30.70.270">
    <property type="match status" value="1"/>
</dbReference>
<dbReference type="FunFam" id="3.30.70.270:FF:000001">
    <property type="entry name" value="Diguanylate cyclase domain protein"/>
    <property type="match status" value="1"/>
</dbReference>
<feature type="domain" description="PAS" evidence="7">
    <location>
        <begin position="502"/>
        <end position="574"/>
    </location>
</feature>
<evidence type="ECO:0000313" key="12">
    <source>
        <dbReference type="Proteomes" id="UP000566995"/>
    </source>
</evidence>
<feature type="domain" description="GGDEF" evidence="10">
    <location>
        <begin position="674"/>
        <end position="803"/>
    </location>
</feature>
<dbReference type="Pfam" id="PF03924">
    <property type="entry name" value="CHASE"/>
    <property type="match status" value="1"/>
</dbReference>
<dbReference type="InterPro" id="IPR006189">
    <property type="entry name" value="CHASE_dom"/>
</dbReference>
<dbReference type="Proteomes" id="UP000566995">
    <property type="component" value="Unassembled WGS sequence"/>
</dbReference>
<dbReference type="SMART" id="SM00267">
    <property type="entry name" value="GGDEF"/>
    <property type="match status" value="1"/>
</dbReference>
<feature type="domain" description="PAC" evidence="8">
    <location>
        <begin position="448"/>
        <end position="501"/>
    </location>
</feature>
<dbReference type="InterPro" id="IPR013767">
    <property type="entry name" value="PAS_fold"/>
</dbReference>
<dbReference type="InterPro" id="IPR035965">
    <property type="entry name" value="PAS-like_dom_sf"/>
</dbReference>
<keyword evidence="3 6" id="KW-0812">Transmembrane</keyword>
<dbReference type="SMART" id="SM00091">
    <property type="entry name" value="PAS"/>
    <property type="match status" value="2"/>
</dbReference>
<dbReference type="InterPro" id="IPR029787">
    <property type="entry name" value="Nucleotide_cyclase"/>
</dbReference>
<keyword evidence="5 6" id="KW-0472">Membrane</keyword>
<dbReference type="RefSeq" id="WP_184598281.1">
    <property type="nucleotide sequence ID" value="NZ_JACHLI010000054.1"/>
</dbReference>
<feature type="domain" description="CHASE" evidence="9">
    <location>
        <begin position="87"/>
        <end position="263"/>
    </location>
</feature>
<reference evidence="11 12" key="1">
    <citation type="submission" date="2020-08" db="EMBL/GenBank/DDBJ databases">
        <title>Functional genomics of gut bacteria from endangered species of beetles.</title>
        <authorList>
            <person name="Carlos-Shanley C."/>
        </authorList>
    </citation>
    <scope>NUCLEOTIDE SEQUENCE [LARGE SCALE GENOMIC DNA]</scope>
    <source>
        <strain evidence="11 12">S00179</strain>
    </source>
</reference>
<dbReference type="PANTHER" id="PTHR44757:SF2">
    <property type="entry name" value="BIOFILM ARCHITECTURE MAINTENANCE PROTEIN MBAA"/>
    <property type="match status" value="1"/>
</dbReference>
<dbReference type="SMART" id="SM00086">
    <property type="entry name" value="PAC"/>
    <property type="match status" value="2"/>
</dbReference>
<dbReference type="AlphaFoldDB" id="A0A7W7KS97"/>
<dbReference type="EMBL" id="JACHLI010000054">
    <property type="protein sequence ID" value="MBB4868004.1"/>
    <property type="molecule type" value="Genomic_DNA"/>
</dbReference>
<proteinExistence type="predicted"/>
<dbReference type="Pfam" id="PF00989">
    <property type="entry name" value="PAS"/>
    <property type="match status" value="1"/>
</dbReference>
<evidence type="ECO:0000259" key="10">
    <source>
        <dbReference type="PROSITE" id="PS50887"/>
    </source>
</evidence>
<feature type="transmembrane region" description="Helical" evidence="6">
    <location>
        <begin position="22"/>
        <end position="45"/>
    </location>
</feature>
<sequence>MTQFSAHQPLPAVQGFASQKKAMLAAGLVLAAGLLLTALLSWNAWRNARIALEQQFALAASERIDRVRERLALQQSELESIQRFFENSRQVSREEFEHFVSPLLGDTLGYAWLPRVEQQQRAAFEAAAHAAGMLDYMIFELTLQGQPVPAQERPRYFPVLYGASEYLEEMPLGMDLNSTLPGRDLVQRVLKGRSVAASMPVILPGAPPADSTGVLLAAPFYRSSTTSSPTAETRVGVQGILMAAISYRLLIEQGTDGRHEQLALTLRDANDPRADVPFYRSAVDADRTAELLSERHLDFAGRDYLVRVEPSSDFLRRNQGHPQLWVSLGGVLSSLLLAGYVLALLSQRQRALQLVDERTAELSANQRELQENQARLHFAMDSAGHGVWDWSLDSGHVFYSHAWKAMLGYRDSEVGATTQESLSRVHPDDREARCAALRRHLSAETALYQSEHRLRCKSGRWLWVLDRGQVVERGSDGSPRRMIGTQTDISSRKAAELELGEVNSRLHGLLDAATQVAIVSTDLRGFVRSFNVGAERMFGYAAQQVIGRPVPENVFVKDEIRRRAHDLSSLLGREIRGFEVVGALVGEGHEEHEWTCVRRDGRQLKINLIITGVRDAAGNMTGYLGIATDITRRKEAELELRRLSVTDALTGIHNRRYFREQLDLAMARCERNGEPLSLVMFDIDHFKDINDRFGHEAGDSVLVTLCQRMAQRLRKVDVFCRLGGEELVVLCPGSTTDQAWQLAEALWQALRGQPMEGVGVVTASFGVASWCPGENADDLMRKVDRAVYRAKRLGRDRLERVEA</sequence>
<dbReference type="SUPFAM" id="SSF55073">
    <property type="entry name" value="Nucleotide cyclase"/>
    <property type="match status" value="1"/>
</dbReference>
<evidence type="ECO:0000256" key="4">
    <source>
        <dbReference type="ARBA" id="ARBA00022989"/>
    </source>
</evidence>
<gene>
    <name evidence="11" type="ORF">HNP46_006923</name>
</gene>
<organism evidence="11 12">
    <name type="scientific">Pseudomonas nitroreducens</name>
    <dbReference type="NCBI Taxonomy" id="46680"/>
    <lineage>
        <taxon>Bacteria</taxon>
        <taxon>Pseudomonadati</taxon>
        <taxon>Pseudomonadota</taxon>
        <taxon>Gammaproteobacteria</taxon>
        <taxon>Pseudomonadales</taxon>
        <taxon>Pseudomonadaceae</taxon>
        <taxon>Pseudomonas</taxon>
    </lineage>
</organism>
<dbReference type="InterPro" id="IPR001610">
    <property type="entry name" value="PAC"/>
</dbReference>
<comment type="caution">
    <text evidence="11">The sequence shown here is derived from an EMBL/GenBank/DDBJ whole genome shotgun (WGS) entry which is preliminary data.</text>
</comment>
<accession>A0A7W7KS97</accession>
<comment type="cofactor">
    <cofactor evidence="1">
        <name>Mg(2+)</name>
        <dbReference type="ChEBI" id="CHEBI:18420"/>
    </cofactor>
</comment>
<dbReference type="GO" id="GO:0003824">
    <property type="term" value="F:catalytic activity"/>
    <property type="evidence" value="ECO:0007669"/>
    <property type="project" value="UniProtKB-ARBA"/>
</dbReference>
<dbReference type="InterPro" id="IPR000014">
    <property type="entry name" value="PAS"/>
</dbReference>
<dbReference type="Pfam" id="PF08447">
    <property type="entry name" value="PAS_3"/>
    <property type="match status" value="1"/>
</dbReference>
<dbReference type="GO" id="GO:0007165">
    <property type="term" value="P:signal transduction"/>
    <property type="evidence" value="ECO:0007669"/>
    <property type="project" value="UniProtKB-ARBA"/>
</dbReference>
<evidence type="ECO:0000256" key="3">
    <source>
        <dbReference type="ARBA" id="ARBA00022692"/>
    </source>
</evidence>
<dbReference type="InterPro" id="IPR000160">
    <property type="entry name" value="GGDEF_dom"/>
</dbReference>
<dbReference type="InterPro" id="IPR013655">
    <property type="entry name" value="PAS_fold_3"/>
</dbReference>
<dbReference type="CDD" id="cd01949">
    <property type="entry name" value="GGDEF"/>
    <property type="match status" value="1"/>
</dbReference>
<evidence type="ECO:0000259" key="7">
    <source>
        <dbReference type="PROSITE" id="PS50112"/>
    </source>
</evidence>
<dbReference type="CDD" id="cd00130">
    <property type="entry name" value="PAS"/>
    <property type="match status" value="2"/>
</dbReference>
<dbReference type="PANTHER" id="PTHR44757">
    <property type="entry name" value="DIGUANYLATE CYCLASE DGCP"/>
    <property type="match status" value="1"/>
</dbReference>
<dbReference type="SMART" id="SM01079">
    <property type="entry name" value="CHASE"/>
    <property type="match status" value="1"/>
</dbReference>
<evidence type="ECO:0000256" key="2">
    <source>
        <dbReference type="ARBA" id="ARBA00004533"/>
    </source>
</evidence>
<dbReference type="PROSITE" id="PS50887">
    <property type="entry name" value="GGDEF"/>
    <property type="match status" value="1"/>
</dbReference>
<dbReference type="Gene3D" id="3.30.450.350">
    <property type="entry name" value="CHASE domain"/>
    <property type="match status" value="1"/>
</dbReference>
<dbReference type="Gene3D" id="3.30.450.20">
    <property type="entry name" value="PAS domain"/>
    <property type="match status" value="2"/>
</dbReference>
<evidence type="ECO:0000256" key="5">
    <source>
        <dbReference type="ARBA" id="ARBA00023136"/>
    </source>
</evidence>
<comment type="subcellular location">
    <subcellularLocation>
        <location evidence="2">Cell inner membrane</location>
    </subcellularLocation>
</comment>
<dbReference type="PROSITE" id="PS50839">
    <property type="entry name" value="CHASE"/>
    <property type="match status" value="1"/>
</dbReference>
<evidence type="ECO:0000256" key="1">
    <source>
        <dbReference type="ARBA" id="ARBA00001946"/>
    </source>
</evidence>
<evidence type="ECO:0000256" key="6">
    <source>
        <dbReference type="SAM" id="Phobius"/>
    </source>
</evidence>
<evidence type="ECO:0000259" key="9">
    <source>
        <dbReference type="PROSITE" id="PS50839"/>
    </source>
</evidence>
<dbReference type="NCBIfam" id="TIGR00254">
    <property type="entry name" value="GGDEF"/>
    <property type="match status" value="1"/>
</dbReference>
<dbReference type="NCBIfam" id="TIGR00229">
    <property type="entry name" value="sensory_box"/>
    <property type="match status" value="2"/>
</dbReference>
<protein>
    <submittedName>
        <fullName evidence="11">Diguanylate cyclase (GGDEF)-like protein/PAS domain S-box-containing protein</fullName>
    </submittedName>
</protein>
<dbReference type="InterPro" id="IPR000700">
    <property type="entry name" value="PAS-assoc_C"/>
</dbReference>
<dbReference type="PROSITE" id="PS50112">
    <property type="entry name" value="PAS"/>
    <property type="match status" value="2"/>
</dbReference>
<dbReference type="InterPro" id="IPR052155">
    <property type="entry name" value="Biofilm_reg_signaling"/>
</dbReference>
<evidence type="ECO:0000313" key="11">
    <source>
        <dbReference type="EMBL" id="MBB4868004.1"/>
    </source>
</evidence>
<dbReference type="Pfam" id="PF00990">
    <property type="entry name" value="GGDEF"/>
    <property type="match status" value="1"/>
</dbReference>
<dbReference type="InterPro" id="IPR043128">
    <property type="entry name" value="Rev_trsase/Diguanyl_cyclase"/>
</dbReference>
<dbReference type="PROSITE" id="PS50113">
    <property type="entry name" value="PAC"/>
    <property type="match status" value="2"/>
</dbReference>
<feature type="transmembrane region" description="Helical" evidence="6">
    <location>
        <begin position="324"/>
        <end position="345"/>
    </location>
</feature>
<feature type="domain" description="PAC" evidence="8">
    <location>
        <begin position="590"/>
        <end position="642"/>
    </location>
</feature>
<dbReference type="GO" id="GO:0006355">
    <property type="term" value="P:regulation of DNA-templated transcription"/>
    <property type="evidence" value="ECO:0007669"/>
    <property type="project" value="InterPro"/>
</dbReference>
<dbReference type="SUPFAM" id="SSF55785">
    <property type="entry name" value="PYP-like sensor domain (PAS domain)"/>
    <property type="match status" value="2"/>
</dbReference>
<feature type="domain" description="PAS" evidence="7">
    <location>
        <begin position="372"/>
        <end position="444"/>
    </location>
</feature>
<dbReference type="InterPro" id="IPR042240">
    <property type="entry name" value="CHASE_sf"/>
</dbReference>
<name>A0A7W7KS97_PSENT</name>
<keyword evidence="4 6" id="KW-1133">Transmembrane helix</keyword>
<evidence type="ECO:0000259" key="8">
    <source>
        <dbReference type="PROSITE" id="PS50113"/>
    </source>
</evidence>
<dbReference type="GO" id="GO:0005886">
    <property type="term" value="C:plasma membrane"/>
    <property type="evidence" value="ECO:0007669"/>
    <property type="project" value="UniProtKB-SubCell"/>
</dbReference>